<dbReference type="SUPFAM" id="SSF54001">
    <property type="entry name" value="Cysteine proteinases"/>
    <property type="match status" value="1"/>
</dbReference>
<evidence type="ECO:0000256" key="3">
    <source>
        <dbReference type="ARBA" id="ARBA00022807"/>
    </source>
</evidence>
<dbReference type="PROSITE" id="PS50203">
    <property type="entry name" value="CALPAIN_CAT"/>
    <property type="match status" value="1"/>
</dbReference>
<organism evidence="6">
    <name type="scientific">Pongo abelii</name>
    <name type="common">Sumatran orangutan</name>
    <name type="synonym">Pongo pygmaeus abelii</name>
    <dbReference type="NCBI Taxonomy" id="9601"/>
    <lineage>
        <taxon>Eukaryota</taxon>
        <taxon>Metazoa</taxon>
        <taxon>Chordata</taxon>
        <taxon>Craniata</taxon>
        <taxon>Vertebrata</taxon>
        <taxon>Euteleostomi</taxon>
        <taxon>Mammalia</taxon>
        <taxon>Eutheria</taxon>
        <taxon>Euarchontoglires</taxon>
        <taxon>Primates</taxon>
        <taxon>Haplorrhini</taxon>
        <taxon>Catarrhini</taxon>
        <taxon>Hominidae</taxon>
        <taxon>Pongo</taxon>
    </lineage>
</organism>
<dbReference type="InterPro" id="IPR038765">
    <property type="entry name" value="Papain-like_cys_pep_sf"/>
</dbReference>
<dbReference type="PANTHER" id="PTHR46143:SF1">
    <property type="entry name" value="CALPAIN-7"/>
    <property type="match status" value="1"/>
</dbReference>
<comment type="caution">
    <text evidence="6">The sequence shown here is derived from an EMBL/GenBank/DDBJ whole genome shotgun (WGS) entry which is preliminary data.</text>
</comment>
<dbReference type="InterPro" id="IPR051297">
    <property type="entry name" value="PalB/RIM13"/>
</dbReference>
<dbReference type="GO" id="GO:0004198">
    <property type="term" value="F:calcium-dependent cysteine-type endopeptidase activity"/>
    <property type="evidence" value="ECO:0007669"/>
    <property type="project" value="InterPro"/>
</dbReference>
<dbReference type="EMBL" id="NDHI03003471">
    <property type="protein sequence ID" value="PNJ39930.1"/>
    <property type="molecule type" value="Genomic_DNA"/>
</dbReference>
<dbReference type="GO" id="GO:0006508">
    <property type="term" value="P:proteolysis"/>
    <property type="evidence" value="ECO:0007669"/>
    <property type="project" value="UniProtKB-KW"/>
</dbReference>
<comment type="caution">
    <text evidence="4">Lacks conserved residue(s) required for the propagation of feature annotation.</text>
</comment>
<proteinExistence type="predicted"/>
<evidence type="ECO:0000256" key="4">
    <source>
        <dbReference type="PROSITE-ProRule" id="PRU00239"/>
    </source>
</evidence>
<dbReference type="AlphaFoldDB" id="A0A2J8U3U8"/>
<keyword evidence="2" id="KW-0378">Hydrolase</keyword>
<evidence type="ECO:0000256" key="2">
    <source>
        <dbReference type="ARBA" id="ARBA00022801"/>
    </source>
</evidence>
<feature type="non-terminal residue" evidence="6">
    <location>
        <position position="1"/>
    </location>
</feature>
<name>A0A2J8U3U8_PONAB</name>
<sequence>HLRWKGRYSENDVKNWTPELQKYLNFDPRTAQKIDNGIFWISWDDLCQYYDVIYLSWNPGLFKESTCIHRMILRIIENLSQWLYTRPMGKKFITQLTHLHTLMEFELTALII</sequence>
<keyword evidence="3" id="KW-0788">Thiol protease</keyword>
<gene>
    <name evidence="6" type="ORF">CR201_G0030546</name>
</gene>
<protein>
    <submittedName>
        <fullName evidence="6">CAPN7 isoform 7</fullName>
    </submittedName>
</protein>
<evidence type="ECO:0000256" key="1">
    <source>
        <dbReference type="ARBA" id="ARBA00022670"/>
    </source>
</evidence>
<evidence type="ECO:0000259" key="5">
    <source>
        <dbReference type="PROSITE" id="PS50203"/>
    </source>
</evidence>
<dbReference type="InterPro" id="IPR001300">
    <property type="entry name" value="Peptidase_C2_calpain_cat"/>
</dbReference>
<reference evidence="6" key="1">
    <citation type="submission" date="2017-12" db="EMBL/GenBank/DDBJ databases">
        <title>High-resolution comparative analysis of great ape genomes.</title>
        <authorList>
            <person name="Pollen A."/>
            <person name="Hastie A."/>
            <person name="Hormozdiari F."/>
            <person name="Dougherty M."/>
            <person name="Liu R."/>
            <person name="Chaisson M."/>
            <person name="Hoppe E."/>
            <person name="Hill C."/>
            <person name="Pang A."/>
            <person name="Hillier L."/>
            <person name="Baker C."/>
            <person name="Armstrong J."/>
            <person name="Shendure J."/>
            <person name="Paten B."/>
            <person name="Wilson R."/>
            <person name="Chao H."/>
            <person name="Schneider V."/>
            <person name="Ventura M."/>
            <person name="Kronenberg Z."/>
            <person name="Murali S."/>
            <person name="Gordon D."/>
            <person name="Cantsilieris S."/>
            <person name="Munson K."/>
            <person name="Nelson B."/>
            <person name="Raja A."/>
            <person name="Underwood J."/>
            <person name="Diekhans M."/>
            <person name="Fiddes I."/>
            <person name="Haussler D."/>
            <person name="Eichler E."/>
        </authorList>
    </citation>
    <scope>NUCLEOTIDE SEQUENCE [LARGE SCALE GENOMIC DNA]</scope>
    <source>
        <strain evidence="6">Susie</strain>
    </source>
</reference>
<dbReference type="Gene3D" id="3.90.70.10">
    <property type="entry name" value="Cysteine proteinases"/>
    <property type="match status" value="1"/>
</dbReference>
<dbReference type="PANTHER" id="PTHR46143">
    <property type="entry name" value="CALPAIN-7"/>
    <property type="match status" value="1"/>
</dbReference>
<accession>A0A2J8U3U8</accession>
<keyword evidence="1" id="KW-0645">Protease</keyword>
<evidence type="ECO:0000313" key="6">
    <source>
        <dbReference type="EMBL" id="PNJ39930.1"/>
    </source>
</evidence>
<feature type="domain" description="Calpain catalytic" evidence="5">
    <location>
        <begin position="1"/>
        <end position="59"/>
    </location>
</feature>